<feature type="transmembrane region" description="Helical" evidence="1">
    <location>
        <begin position="108"/>
        <end position="126"/>
    </location>
</feature>
<dbReference type="OrthoDB" id="4822551at2"/>
<name>A0A2M8WVR7_9MICO</name>
<dbReference type="Proteomes" id="UP000231586">
    <property type="component" value="Unassembled WGS sequence"/>
</dbReference>
<organism evidence="3 4">
    <name type="scientific">Luteimicrobium subarcticum</name>
    <dbReference type="NCBI Taxonomy" id="620910"/>
    <lineage>
        <taxon>Bacteria</taxon>
        <taxon>Bacillati</taxon>
        <taxon>Actinomycetota</taxon>
        <taxon>Actinomycetes</taxon>
        <taxon>Micrococcales</taxon>
        <taxon>Luteimicrobium</taxon>
    </lineage>
</organism>
<keyword evidence="1" id="KW-0812">Transmembrane</keyword>
<feature type="transmembrane region" description="Helical" evidence="1">
    <location>
        <begin position="215"/>
        <end position="236"/>
    </location>
</feature>
<keyword evidence="4" id="KW-1185">Reference proteome</keyword>
<proteinExistence type="predicted"/>
<dbReference type="Pfam" id="PF04892">
    <property type="entry name" value="VanZ"/>
    <property type="match status" value="1"/>
</dbReference>
<feature type="transmembrane region" description="Helical" evidence="1">
    <location>
        <begin position="138"/>
        <end position="160"/>
    </location>
</feature>
<evidence type="ECO:0000313" key="3">
    <source>
        <dbReference type="EMBL" id="PJI95012.1"/>
    </source>
</evidence>
<comment type="caution">
    <text evidence="3">The sequence shown here is derived from an EMBL/GenBank/DDBJ whole genome shotgun (WGS) entry which is preliminary data.</text>
</comment>
<gene>
    <name evidence="3" type="ORF">CLV34_0864</name>
</gene>
<dbReference type="PANTHER" id="PTHR36834">
    <property type="entry name" value="MEMBRANE PROTEIN-RELATED"/>
    <property type="match status" value="1"/>
</dbReference>
<dbReference type="AlphaFoldDB" id="A0A2M8WVR7"/>
<feature type="transmembrane region" description="Helical" evidence="1">
    <location>
        <begin position="256"/>
        <end position="281"/>
    </location>
</feature>
<keyword evidence="1" id="KW-1133">Transmembrane helix</keyword>
<sequence>MGGWTWPAYVGVVGGLLLFVVLLVPALVFQVRRYGALDARRLLGAAAVSVYGVALAAYTLLPLPSGDVAAWCAEHGRSSAQLDPFQLFRDLGTAFGRSPFPAGLRDPLVLQLVLNVLLFVPWGVVARRYLGWGTGATVAGAFAISLAIETTQYTGIWGLVGCSYRVADVDDLITNTLGGLLGALLAPHVLRWMPQAARLHAHRGDVRPVTVWRRWLGMLLDAASYVVLGFVLDLGYRLGLVAAGSPLPAHQDGWDWLLGSAVPLVVVLVVPACAGSGASWGQRIVWLAPRWPAGARRTWTRRAVRAASGGVLWGLLSTLASLPHAAPDALRSAASAASWVLAVAAVVAVPCTRGRRGLSGVLSGVWLVDVRAQSASPSPSSTPNASS</sequence>
<feature type="transmembrane region" description="Helical" evidence="1">
    <location>
        <begin position="41"/>
        <end position="61"/>
    </location>
</feature>
<feature type="domain" description="VanZ-like" evidence="2">
    <location>
        <begin position="50"/>
        <end position="187"/>
    </location>
</feature>
<dbReference type="PANTHER" id="PTHR36834:SF1">
    <property type="entry name" value="INTEGRAL MEMBRANE PROTEIN"/>
    <property type="match status" value="1"/>
</dbReference>
<dbReference type="InterPro" id="IPR006976">
    <property type="entry name" value="VanZ-like"/>
</dbReference>
<dbReference type="RefSeq" id="WP_100348940.1">
    <property type="nucleotide sequence ID" value="NZ_PGTZ01000006.1"/>
</dbReference>
<feature type="transmembrane region" description="Helical" evidence="1">
    <location>
        <begin position="302"/>
        <end position="323"/>
    </location>
</feature>
<evidence type="ECO:0000313" key="4">
    <source>
        <dbReference type="Proteomes" id="UP000231586"/>
    </source>
</evidence>
<reference evidence="3 4" key="1">
    <citation type="submission" date="2017-11" db="EMBL/GenBank/DDBJ databases">
        <title>Genomic Encyclopedia of Archaeal and Bacterial Type Strains, Phase II (KMG-II): From Individual Species to Whole Genera.</title>
        <authorList>
            <person name="Goeker M."/>
        </authorList>
    </citation>
    <scope>NUCLEOTIDE SEQUENCE [LARGE SCALE GENOMIC DNA]</scope>
    <source>
        <strain evidence="3 4">DSM 22413</strain>
    </source>
</reference>
<feature type="transmembrane region" description="Helical" evidence="1">
    <location>
        <begin position="329"/>
        <end position="349"/>
    </location>
</feature>
<feature type="transmembrane region" description="Helical" evidence="1">
    <location>
        <begin position="6"/>
        <end position="29"/>
    </location>
</feature>
<evidence type="ECO:0000256" key="1">
    <source>
        <dbReference type="SAM" id="Phobius"/>
    </source>
</evidence>
<protein>
    <submittedName>
        <fullName evidence="3">Glycopeptide antibiotics resistance protein</fullName>
    </submittedName>
</protein>
<dbReference type="EMBL" id="PGTZ01000006">
    <property type="protein sequence ID" value="PJI95012.1"/>
    <property type="molecule type" value="Genomic_DNA"/>
</dbReference>
<accession>A0A2M8WVR7</accession>
<keyword evidence="1" id="KW-0472">Membrane</keyword>
<evidence type="ECO:0000259" key="2">
    <source>
        <dbReference type="Pfam" id="PF04892"/>
    </source>
</evidence>
<feature type="transmembrane region" description="Helical" evidence="1">
    <location>
        <begin position="172"/>
        <end position="194"/>
    </location>
</feature>
<dbReference type="InterPro" id="IPR053150">
    <property type="entry name" value="Teicoplanin_resist-assoc"/>
</dbReference>